<keyword evidence="1" id="KW-0812">Transmembrane</keyword>
<evidence type="ECO:0000313" key="3">
    <source>
        <dbReference type="WBParaSite" id="PgR033_g062_t04"/>
    </source>
</evidence>
<protein>
    <submittedName>
        <fullName evidence="3">CCHC-type domain-containing protein</fullName>
    </submittedName>
</protein>
<dbReference type="AlphaFoldDB" id="A0A915BBR4"/>
<feature type="transmembrane region" description="Helical" evidence="1">
    <location>
        <begin position="6"/>
        <end position="26"/>
    </location>
</feature>
<evidence type="ECO:0000313" key="2">
    <source>
        <dbReference type="Proteomes" id="UP000887569"/>
    </source>
</evidence>
<accession>A0A915BBR4</accession>
<keyword evidence="2" id="KW-1185">Reference proteome</keyword>
<reference evidence="3" key="1">
    <citation type="submission" date="2022-11" db="UniProtKB">
        <authorList>
            <consortium name="WormBaseParasite"/>
        </authorList>
    </citation>
    <scope>IDENTIFICATION</scope>
</reference>
<keyword evidence="1" id="KW-1133">Transmembrane helix</keyword>
<sequence length="60" mass="7027">MARFLLAYVAAELLAIMLLTEVRFVLKCPTFLYSFDVFGRIIVEEDKFMLFVLLRYIGIC</sequence>
<organism evidence="2 3">
    <name type="scientific">Parascaris univalens</name>
    <name type="common">Nematode worm</name>
    <dbReference type="NCBI Taxonomy" id="6257"/>
    <lineage>
        <taxon>Eukaryota</taxon>
        <taxon>Metazoa</taxon>
        <taxon>Ecdysozoa</taxon>
        <taxon>Nematoda</taxon>
        <taxon>Chromadorea</taxon>
        <taxon>Rhabditida</taxon>
        <taxon>Spirurina</taxon>
        <taxon>Ascaridomorpha</taxon>
        <taxon>Ascaridoidea</taxon>
        <taxon>Ascarididae</taxon>
        <taxon>Parascaris</taxon>
    </lineage>
</organism>
<dbReference type="WBParaSite" id="PgR033_g062_t04">
    <property type="protein sequence ID" value="PgR033_g062_t04"/>
    <property type="gene ID" value="PgR033_g062"/>
</dbReference>
<keyword evidence="1" id="KW-0472">Membrane</keyword>
<name>A0A915BBR4_PARUN</name>
<dbReference type="Proteomes" id="UP000887569">
    <property type="component" value="Unplaced"/>
</dbReference>
<evidence type="ECO:0000256" key="1">
    <source>
        <dbReference type="SAM" id="Phobius"/>
    </source>
</evidence>
<proteinExistence type="predicted"/>